<dbReference type="NCBIfam" id="NF009855">
    <property type="entry name" value="PRK13321.1"/>
    <property type="match status" value="1"/>
</dbReference>
<keyword evidence="12 16" id="KW-0630">Potassium</keyword>
<feature type="binding site" evidence="16">
    <location>
        <begin position="120"/>
        <end position="123"/>
    </location>
    <ligand>
        <name>substrate</name>
    </ligand>
</feature>
<feature type="active site" description="Proton acceptor" evidence="16">
    <location>
        <position position="122"/>
    </location>
</feature>
<feature type="binding site" evidence="16">
    <location>
        <position position="145"/>
    </location>
    <ligand>
        <name>ATP</name>
        <dbReference type="ChEBI" id="CHEBI:30616"/>
    </ligand>
</feature>
<keyword evidence="11 16" id="KW-0067">ATP-binding</keyword>
<comment type="cofactor">
    <cofactor evidence="2">
        <name>K(+)</name>
        <dbReference type="ChEBI" id="CHEBI:29103"/>
    </cofactor>
</comment>
<feature type="binding site" evidence="16">
    <location>
        <position position="142"/>
    </location>
    <ligand>
        <name>K(+)</name>
        <dbReference type="ChEBI" id="CHEBI:29103"/>
    </ligand>
</feature>
<comment type="caution">
    <text evidence="17">The sequence shown here is derived from an EMBL/GenBank/DDBJ whole genome shotgun (WGS) entry which is preliminary data.</text>
</comment>
<comment type="caution">
    <text evidence="16">Lacks conserved residue(s) required for the propagation of feature annotation.</text>
</comment>
<keyword evidence="7 16" id="KW-0963">Cytoplasm</keyword>
<name>A0A916YMK7_9BACT</name>
<dbReference type="Gene3D" id="3.30.420.40">
    <property type="match status" value="2"/>
</dbReference>
<dbReference type="GO" id="GO:0004594">
    <property type="term" value="F:pantothenate kinase activity"/>
    <property type="evidence" value="ECO:0007669"/>
    <property type="project" value="UniProtKB-UniRule"/>
</dbReference>
<keyword evidence="13 16" id="KW-0173">Coenzyme A biosynthesis</keyword>
<sequence length="276" mass="30189">MTIKKLTLTKNSAHLLVIDVGNTDATFGIFDGENLLHNFRIKSLKDENYVYFEYRFRQYFLENNLRFADITKVVLSSVVPPLTPVFKSLIQNLFGLDPIVVNAYIFPTLTVSIDNPDEIGSDLVANAVAAYTKYGRNCVVVDFGTALTFTVVSAEGKVLGVSIAPGLRTAVKALFSNTAQLPEVPLELPTSVLGKNSVHAIQSGILWGYEGLVKNMIQKVRAELGGDCIAIATGGLSSIISTLKDEFVEVNRELTLEGLRIIGESRLYAIQNQINS</sequence>
<evidence type="ECO:0000313" key="17">
    <source>
        <dbReference type="EMBL" id="GGD53102.1"/>
    </source>
</evidence>
<dbReference type="Proteomes" id="UP000609064">
    <property type="component" value="Unassembled WGS sequence"/>
</dbReference>
<evidence type="ECO:0000256" key="2">
    <source>
        <dbReference type="ARBA" id="ARBA00001958"/>
    </source>
</evidence>
<dbReference type="NCBIfam" id="TIGR00671">
    <property type="entry name" value="baf"/>
    <property type="match status" value="1"/>
</dbReference>
<comment type="cofactor">
    <cofactor evidence="16">
        <name>NH4(+)</name>
        <dbReference type="ChEBI" id="CHEBI:28938"/>
    </cofactor>
    <cofactor evidence="16">
        <name>K(+)</name>
        <dbReference type="ChEBI" id="CHEBI:29103"/>
    </cofactor>
    <text evidence="16">A monovalent cation. Ammonium or potassium.</text>
</comment>
<dbReference type="GO" id="GO:0005737">
    <property type="term" value="C:cytoplasm"/>
    <property type="evidence" value="ECO:0007669"/>
    <property type="project" value="UniProtKB-SubCell"/>
</dbReference>
<dbReference type="EC" id="2.7.1.33" evidence="6 16"/>
<accession>A0A916YMK7</accession>
<evidence type="ECO:0000256" key="8">
    <source>
        <dbReference type="ARBA" id="ARBA00022679"/>
    </source>
</evidence>
<dbReference type="SUPFAM" id="SSF53067">
    <property type="entry name" value="Actin-like ATPase domain"/>
    <property type="match status" value="2"/>
</dbReference>
<evidence type="ECO:0000256" key="1">
    <source>
        <dbReference type="ARBA" id="ARBA00001206"/>
    </source>
</evidence>
<evidence type="ECO:0000256" key="15">
    <source>
        <dbReference type="ARBA" id="ARBA00040883"/>
    </source>
</evidence>
<feature type="binding site" evidence="16">
    <location>
        <position position="197"/>
    </location>
    <ligand>
        <name>substrate</name>
    </ligand>
</feature>
<dbReference type="Pfam" id="PF03309">
    <property type="entry name" value="Pan_kinase"/>
    <property type="match status" value="1"/>
</dbReference>
<proteinExistence type="inferred from homology"/>
<evidence type="ECO:0000256" key="6">
    <source>
        <dbReference type="ARBA" id="ARBA00012102"/>
    </source>
</evidence>
<gene>
    <name evidence="16" type="primary">coaX</name>
    <name evidence="17" type="ORF">GCM10011514_16530</name>
</gene>
<organism evidence="17 18">
    <name type="scientific">Emticicia aquatilis</name>
    <dbReference type="NCBI Taxonomy" id="1537369"/>
    <lineage>
        <taxon>Bacteria</taxon>
        <taxon>Pseudomonadati</taxon>
        <taxon>Bacteroidota</taxon>
        <taxon>Cytophagia</taxon>
        <taxon>Cytophagales</taxon>
        <taxon>Leadbetterellaceae</taxon>
        <taxon>Emticicia</taxon>
    </lineage>
</organism>
<dbReference type="CDD" id="cd24015">
    <property type="entry name" value="ASKHA_NBD_PanK-III"/>
    <property type="match status" value="1"/>
</dbReference>
<evidence type="ECO:0000256" key="11">
    <source>
        <dbReference type="ARBA" id="ARBA00022840"/>
    </source>
</evidence>
<dbReference type="HAMAP" id="MF_01274">
    <property type="entry name" value="Pantothen_kinase_3"/>
    <property type="match status" value="1"/>
</dbReference>
<comment type="subunit">
    <text evidence="5 16">Homodimer.</text>
</comment>
<comment type="subcellular location">
    <subcellularLocation>
        <location evidence="3 16">Cytoplasm</location>
    </subcellularLocation>
</comment>
<comment type="pathway">
    <text evidence="4 16">Cofactor biosynthesis; coenzyme A biosynthesis; CoA from (R)-pantothenate: step 1/5.</text>
</comment>
<protein>
    <recommendedName>
        <fullName evidence="15 16">Type III pantothenate kinase</fullName>
        <ecNumber evidence="6 16">2.7.1.33</ecNumber>
    </recommendedName>
    <alternativeName>
        <fullName evidence="16">PanK-III</fullName>
    </alternativeName>
    <alternativeName>
        <fullName evidence="16">Pantothenic acid kinase</fullName>
    </alternativeName>
</protein>
<keyword evidence="16" id="KW-0479">Metal-binding</keyword>
<evidence type="ECO:0000256" key="14">
    <source>
        <dbReference type="ARBA" id="ARBA00038036"/>
    </source>
</evidence>
<evidence type="ECO:0000256" key="4">
    <source>
        <dbReference type="ARBA" id="ARBA00005225"/>
    </source>
</evidence>
<keyword evidence="8 16" id="KW-0808">Transferase</keyword>
<evidence type="ECO:0000256" key="5">
    <source>
        <dbReference type="ARBA" id="ARBA00011738"/>
    </source>
</evidence>
<dbReference type="InterPro" id="IPR004619">
    <property type="entry name" value="Type_III_PanK"/>
</dbReference>
<keyword evidence="9 16" id="KW-0547">Nucleotide-binding</keyword>
<comment type="catalytic activity">
    <reaction evidence="1 16">
        <text>(R)-pantothenate + ATP = (R)-4'-phosphopantothenate + ADP + H(+)</text>
        <dbReference type="Rhea" id="RHEA:16373"/>
        <dbReference type="ChEBI" id="CHEBI:10986"/>
        <dbReference type="ChEBI" id="CHEBI:15378"/>
        <dbReference type="ChEBI" id="CHEBI:29032"/>
        <dbReference type="ChEBI" id="CHEBI:30616"/>
        <dbReference type="ChEBI" id="CHEBI:456216"/>
        <dbReference type="EC" id="2.7.1.33"/>
    </reaction>
</comment>
<evidence type="ECO:0000256" key="10">
    <source>
        <dbReference type="ARBA" id="ARBA00022777"/>
    </source>
</evidence>
<dbReference type="InterPro" id="IPR043129">
    <property type="entry name" value="ATPase_NBD"/>
</dbReference>
<dbReference type="GO" id="GO:0005524">
    <property type="term" value="F:ATP binding"/>
    <property type="evidence" value="ECO:0007669"/>
    <property type="project" value="UniProtKB-UniRule"/>
</dbReference>
<dbReference type="AlphaFoldDB" id="A0A916YMK7"/>
<feature type="binding site" evidence="16">
    <location>
        <begin position="19"/>
        <end position="26"/>
    </location>
    <ligand>
        <name>ATP</name>
        <dbReference type="ChEBI" id="CHEBI:30616"/>
    </ligand>
</feature>
<dbReference type="GO" id="GO:0015937">
    <property type="term" value="P:coenzyme A biosynthetic process"/>
    <property type="evidence" value="ECO:0007669"/>
    <property type="project" value="UniProtKB-UniRule"/>
</dbReference>
<keyword evidence="10 16" id="KW-0418">Kinase</keyword>
<comment type="function">
    <text evidence="16">Catalyzes the phosphorylation of pantothenate (Pan), the first step in CoA biosynthesis.</text>
</comment>
<dbReference type="GO" id="GO:0046872">
    <property type="term" value="F:metal ion binding"/>
    <property type="evidence" value="ECO:0007669"/>
    <property type="project" value="UniProtKB-KW"/>
</dbReference>
<reference evidence="17" key="1">
    <citation type="journal article" date="2014" name="Int. J. Syst. Evol. Microbiol.">
        <title>Complete genome sequence of Corynebacterium casei LMG S-19264T (=DSM 44701T), isolated from a smear-ripened cheese.</title>
        <authorList>
            <consortium name="US DOE Joint Genome Institute (JGI-PGF)"/>
            <person name="Walter F."/>
            <person name="Albersmeier A."/>
            <person name="Kalinowski J."/>
            <person name="Ruckert C."/>
        </authorList>
    </citation>
    <scope>NUCLEOTIDE SEQUENCE</scope>
    <source>
        <strain evidence="17">CGMCC 1.15958</strain>
    </source>
</reference>
<dbReference type="PANTHER" id="PTHR34265:SF1">
    <property type="entry name" value="TYPE III PANTOTHENATE KINASE"/>
    <property type="match status" value="1"/>
</dbReference>
<evidence type="ECO:0000256" key="7">
    <source>
        <dbReference type="ARBA" id="ARBA00022490"/>
    </source>
</evidence>
<comment type="similarity">
    <text evidence="14 16">Belongs to the type III pantothenate kinase family.</text>
</comment>
<evidence type="ECO:0000313" key="18">
    <source>
        <dbReference type="Proteomes" id="UP000609064"/>
    </source>
</evidence>
<evidence type="ECO:0000256" key="3">
    <source>
        <dbReference type="ARBA" id="ARBA00004496"/>
    </source>
</evidence>
<dbReference type="EMBL" id="BMKK01000003">
    <property type="protein sequence ID" value="GGD53102.1"/>
    <property type="molecule type" value="Genomic_DNA"/>
</dbReference>
<evidence type="ECO:0000256" key="12">
    <source>
        <dbReference type="ARBA" id="ARBA00022958"/>
    </source>
</evidence>
<evidence type="ECO:0000256" key="16">
    <source>
        <dbReference type="HAMAP-Rule" id="MF_01274"/>
    </source>
</evidence>
<keyword evidence="18" id="KW-1185">Reference proteome</keyword>
<dbReference type="PANTHER" id="PTHR34265">
    <property type="entry name" value="TYPE III PANTOTHENATE KINASE"/>
    <property type="match status" value="1"/>
</dbReference>
<evidence type="ECO:0000256" key="9">
    <source>
        <dbReference type="ARBA" id="ARBA00022741"/>
    </source>
</evidence>
<reference evidence="17" key="2">
    <citation type="submission" date="2020-09" db="EMBL/GenBank/DDBJ databases">
        <authorList>
            <person name="Sun Q."/>
            <person name="Zhou Y."/>
        </authorList>
    </citation>
    <scope>NUCLEOTIDE SEQUENCE</scope>
    <source>
        <strain evidence="17">CGMCC 1.15958</strain>
    </source>
</reference>
<evidence type="ECO:0000256" key="13">
    <source>
        <dbReference type="ARBA" id="ARBA00022993"/>
    </source>
</evidence>